<dbReference type="SUPFAM" id="SSF57667">
    <property type="entry name" value="beta-beta-alpha zinc fingers"/>
    <property type="match status" value="1"/>
</dbReference>
<dbReference type="PROSITE" id="PS00028">
    <property type="entry name" value="ZINC_FINGER_C2H2_1"/>
    <property type="match status" value="1"/>
</dbReference>
<dbReference type="PANTHER" id="PTHR10593">
    <property type="entry name" value="SERINE/THREONINE-PROTEIN KINASE RIO"/>
    <property type="match status" value="1"/>
</dbReference>
<feature type="region of interest" description="Disordered" evidence="11">
    <location>
        <begin position="1"/>
        <end position="46"/>
    </location>
</feature>
<evidence type="ECO:0000256" key="6">
    <source>
        <dbReference type="ARBA" id="ARBA00023163"/>
    </source>
</evidence>
<dbReference type="AlphaFoldDB" id="A0A0K9PRZ6"/>
<evidence type="ECO:0000256" key="3">
    <source>
        <dbReference type="ARBA" id="ARBA00022771"/>
    </source>
</evidence>
<keyword evidence="14" id="KW-1185">Reference proteome</keyword>
<keyword evidence="6" id="KW-0804">Transcription</keyword>
<dbReference type="Proteomes" id="UP000036987">
    <property type="component" value="Unassembled WGS sequence"/>
</dbReference>
<organism evidence="13 14">
    <name type="scientific">Zostera marina</name>
    <name type="common">Eelgrass</name>
    <dbReference type="NCBI Taxonomy" id="29655"/>
    <lineage>
        <taxon>Eukaryota</taxon>
        <taxon>Viridiplantae</taxon>
        <taxon>Streptophyta</taxon>
        <taxon>Embryophyta</taxon>
        <taxon>Tracheophyta</taxon>
        <taxon>Spermatophyta</taxon>
        <taxon>Magnoliopsida</taxon>
        <taxon>Liliopsida</taxon>
        <taxon>Zosteraceae</taxon>
        <taxon>Zostera</taxon>
    </lineage>
</organism>
<evidence type="ECO:0000256" key="2">
    <source>
        <dbReference type="ARBA" id="ARBA00022737"/>
    </source>
</evidence>
<dbReference type="GO" id="GO:0003700">
    <property type="term" value="F:DNA-binding transcription factor activity"/>
    <property type="evidence" value="ECO:0000318"/>
    <property type="project" value="GO_Central"/>
</dbReference>
<reference evidence="14" key="1">
    <citation type="journal article" date="2016" name="Nature">
        <title>The genome of the seagrass Zostera marina reveals angiosperm adaptation to the sea.</title>
        <authorList>
            <person name="Olsen J.L."/>
            <person name="Rouze P."/>
            <person name="Verhelst B."/>
            <person name="Lin Y.-C."/>
            <person name="Bayer T."/>
            <person name="Collen J."/>
            <person name="Dattolo E."/>
            <person name="De Paoli E."/>
            <person name="Dittami S."/>
            <person name="Maumus F."/>
            <person name="Michel G."/>
            <person name="Kersting A."/>
            <person name="Lauritano C."/>
            <person name="Lohaus R."/>
            <person name="Toepel M."/>
            <person name="Tonon T."/>
            <person name="Vanneste K."/>
            <person name="Amirebrahimi M."/>
            <person name="Brakel J."/>
            <person name="Bostroem C."/>
            <person name="Chovatia M."/>
            <person name="Grimwood J."/>
            <person name="Jenkins J.W."/>
            <person name="Jueterbock A."/>
            <person name="Mraz A."/>
            <person name="Stam W.T."/>
            <person name="Tice H."/>
            <person name="Bornberg-Bauer E."/>
            <person name="Green P.J."/>
            <person name="Pearson G.A."/>
            <person name="Procaccini G."/>
            <person name="Duarte C.M."/>
            <person name="Schmutz J."/>
            <person name="Reusch T.B.H."/>
            <person name="Van de Peer Y."/>
        </authorList>
    </citation>
    <scope>NUCLEOTIDE SEQUENCE [LARGE SCALE GENOMIC DNA]</scope>
    <source>
        <strain evidence="14">cv. Finnish</strain>
    </source>
</reference>
<dbReference type="InterPro" id="IPR036236">
    <property type="entry name" value="Znf_C2H2_sf"/>
</dbReference>
<keyword evidence="3 10" id="KW-0863">Zinc-finger</keyword>
<dbReference type="STRING" id="29655.A0A0K9PRZ6"/>
<dbReference type="GO" id="GO:0005634">
    <property type="term" value="C:nucleus"/>
    <property type="evidence" value="ECO:0000318"/>
    <property type="project" value="GO_Central"/>
</dbReference>
<dbReference type="FunFam" id="3.30.160.60:FF:000554">
    <property type="entry name" value="protein indeterminate-domain 12-like"/>
    <property type="match status" value="1"/>
</dbReference>
<feature type="region of interest" description="Disordered" evidence="11">
    <location>
        <begin position="467"/>
        <end position="495"/>
    </location>
</feature>
<accession>A0A0K9PRZ6</accession>
<evidence type="ECO:0000256" key="4">
    <source>
        <dbReference type="ARBA" id="ARBA00022833"/>
    </source>
</evidence>
<keyword evidence="4" id="KW-0862">Zinc</keyword>
<evidence type="ECO:0000256" key="1">
    <source>
        <dbReference type="ARBA" id="ARBA00022723"/>
    </source>
</evidence>
<dbReference type="Pfam" id="PF22992">
    <property type="entry name" value="C2CH-4th_BIRD-IDD"/>
    <property type="match status" value="1"/>
</dbReference>
<dbReference type="OrthoDB" id="6354171at2759"/>
<proteinExistence type="predicted"/>
<dbReference type="EMBL" id="LFYR01000655">
    <property type="protein sequence ID" value="KMZ71838.1"/>
    <property type="molecule type" value="Genomic_DNA"/>
</dbReference>
<comment type="caution">
    <text evidence="13">The sequence shown here is derived from an EMBL/GenBank/DDBJ whole genome shotgun (WGS) entry which is preliminary data.</text>
</comment>
<evidence type="ECO:0000256" key="10">
    <source>
        <dbReference type="PROSITE-ProRule" id="PRU00042"/>
    </source>
</evidence>
<evidence type="ECO:0000256" key="9">
    <source>
        <dbReference type="ARBA" id="ARBA00083437"/>
    </source>
</evidence>
<dbReference type="InterPro" id="IPR055185">
    <property type="entry name" value="C2CH-4th_BIRD-IDD"/>
</dbReference>
<evidence type="ECO:0000313" key="14">
    <source>
        <dbReference type="Proteomes" id="UP000036987"/>
    </source>
</evidence>
<keyword evidence="2" id="KW-0677">Repeat</keyword>
<sequence>MTVSNSGSCEPSAPSTSHKPAPKVASLPPPAVGKKKRNLPGMPDPDAEVIALSPRTLMATNRFVCEICNKGFQRDQNLQLHRRGHNLPWKLRQRTNKDVKKRVYVCPEPSCVHHDSSRALGDLTGIKKHFCRKHGEKKWKCDKCSKKYAVQSDWKAHYKTCGSREYRCDCGTLFSRRDSFITHRAFCDALAEESAKVMQQSTSCLIPAVSGTSEEDPMVMVPSPPPILQAPPAESEKKHQNELESDIIAPPPAHTTTASLFASLFSSSSAEATQSPASTFADLMGAMSTNSQHSGFITLPTTSQMFDRGAGGSSTLAPTSGGYVSVLNPPPPSPHMSATALLQKAAQMGAAATNSSSLRGFGLSTSSTIDNQERSEEEEFHENYQWRSQLHPHGLDLGLPYNSIGGIGCGGGLPELSSLCVAKPATLDFLGLGMVGPESSGDGLSALWSSIDVVSAGGGVGRFGSGGSSSVSMSINGNGTRNGGNESNNRMKRRL</sequence>
<feature type="compositionally biased region" description="Polar residues" evidence="11">
    <location>
        <begin position="1"/>
        <end position="18"/>
    </location>
</feature>
<dbReference type="FunFam" id="3.30.160.60:FF:000131">
    <property type="entry name" value="protein indeterminate-domain 5, chloroplastic-like"/>
    <property type="match status" value="1"/>
</dbReference>
<keyword evidence="1" id="KW-0479">Metal-binding</keyword>
<comment type="function">
    <text evidence="7">Transcription activator that acts as a flowering master switch in both long and short days, independently of the circadian clock. Promotes flowering upstream of HD1 by up-regulating FTL1, FTL4, FTL5, FTL6, EHD1, HD3A and RFT1. Seems to repress FTL11 expression. May recognize the consensus motif 5'-TTTGTCGTAAT-3' in target gene promoters.</text>
</comment>
<feature type="domain" description="C2H2-type" evidence="12">
    <location>
        <begin position="63"/>
        <end position="85"/>
    </location>
</feature>
<dbReference type="GO" id="GO:0008270">
    <property type="term" value="F:zinc ion binding"/>
    <property type="evidence" value="ECO:0007669"/>
    <property type="project" value="UniProtKB-KW"/>
</dbReference>
<evidence type="ECO:0000256" key="7">
    <source>
        <dbReference type="ARBA" id="ARBA00059785"/>
    </source>
</evidence>
<dbReference type="Pfam" id="PF22996">
    <property type="entry name" value="C2H2-2nd_BIRD-IDD"/>
    <property type="match status" value="1"/>
</dbReference>
<dbReference type="SMART" id="SM00355">
    <property type="entry name" value="ZnF_C2H2"/>
    <property type="match status" value="3"/>
</dbReference>
<evidence type="ECO:0000256" key="5">
    <source>
        <dbReference type="ARBA" id="ARBA00023015"/>
    </source>
</evidence>
<evidence type="ECO:0000256" key="8">
    <source>
        <dbReference type="ARBA" id="ARBA00072973"/>
    </source>
</evidence>
<dbReference type="PANTHER" id="PTHR10593:SF188">
    <property type="entry name" value="ZINC FINGER PROTEIN GAI-ASSOCIATED FACTOR 1"/>
    <property type="match status" value="1"/>
</dbReference>
<evidence type="ECO:0000256" key="11">
    <source>
        <dbReference type="SAM" id="MobiDB-lite"/>
    </source>
</evidence>
<name>A0A0K9PRZ6_ZOSMR</name>
<dbReference type="OMA" id="NPWERNP"/>
<dbReference type="Gene3D" id="3.30.160.60">
    <property type="entry name" value="Classic Zinc Finger"/>
    <property type="match status" value="2"/>
</dbReference>
<evidence type="ECO:0000259" key="12">
    <source>
        <dbReference type="PROSITE" id="PS50157"/>
    </source>
</evidence>
<dbReference type="InterPro" id="IPR055186">
    <property type="entry name" value="C2H2-2nd_BIRD-IDD"/>
</dbReference>
<dbReference type="InterPro" id="IPR055187">
    <property type="entry name" value="C2CH-3rd_BIRD-IDD"/>
</dbReference>
<dbReference type="InterPro" id="IPR013087">
    <property type="entry name" value="Znf_C2H2_type"/>
</dbReference>
<feature type="compositionally biased region" description="Polar residues" evidence="11">
    <location>
        <begin position="475"/>
        <end position="488"/>
    </location>
</feature>
<dbReference type="Pfam" id="PF12874">
    <property type="entry name" value="zf-met"/>
    <property type="match status" value="1"/>
</dbReference>
<dbReference type="InterPro" id="IPR031140">
    <property type="entry name" value="IDD1-16"/>
</dbReference>
<gene>
    <name evidence="13" type="ORF">ZOSMA_174G00360</name>
</gene>
<evidence type="ECO:0000313" key="13">
    <source>
        <dbReference type="EMBL" id="KMZ71838.1"/>
    </source>
</evidence>
<protein>
    <recommendedName>
        <fullName evidence="8">Protein EARLY HEADING DATE 2</fullName>
    </recommendedName>
    <alternativeName>
        <fullName evidence="9">Protein RICE INDETERMINATE 1</fullName>
    </alternativeName>
</protein>
<dbReference type="Pfam" id="PF22995">
    <property type="entry name" value="C2CH-3rd_BIRD-IDD"/>
    <property type="match status" value="1"/>
</dbReference>
<dbReference type="PROSITE" id="PS50157">
    <property type="entry name" value="ZINC_FINGER_C2H2_2"/>
    <property type="match status" value="1"/>
</dbReference>
<keyword evidence="5" id="KW-0805">Transcription regulation</keyword>